<dbReference type="InterPro" id="IPR004210">
    <property type="entry name" value="BESS_motif"/>
</dbReference>
<feature type="domain" description="BESS" evidence="2">
    <location>
        <begin position="54"/>
        <end position="93"/>
    </location>
</feature>
<proteinExistence type="predicted"/>
<accession>A0A8R2JV78</accession>
<reference evidence="3" key="2">
    <citation type="submission" date="2022-06" db="UniProtKB">
        <authorList>
            <consortium name="EnsemblMetazoa"/>
        </authorList>
    </citation>
    <scope>IDENTIFICATION</scope>
</reference>
<dbReference type="KEGG" id="api:115034897"/>
<comment type="subcellular location">
    <subcellularLocation>
        <location evidence="1">Nucleus</location>
    </subcellularLocation>
</comment>
<evidence type="ECO:0000256" key="1">
    <source>
        <dbReference type="PROSITE-ProRule" id="PRU00371"/>
    </source>
</evidence>
<dbReference type="Proteomes" id="UP000007819">
    <property type="component" value="Unassembled WGS sequence"/>
</dbReference>
<evidence type="ECO:0000259" key="2">
    <source>
        <dbReference type="PROSITE" id="PS51031"/>
    </source>
</evidence>
<name>A0A8R2JV78_ACYPI</name>
<dbReference type="AlphaFoldDB" id="A0A8R2JV78"/>
<organism evidence="3 4">
    <name type="scientific">Acyrthosiphon pisum</name>
    <name type="common">Pea aphid</name>
    <dbReference type="NCBI Taxonomy" id="7029"/>
    <lineage>
        <taxon>Eukaryota</taxon>
        <taxon>Metazoa</taxon>
        <taxon>Ecdysozoa</taxon>
        <taxon>Arthropoda</taxon>
        <taxon>Hexapoda</taxon>
        <taxon>Insecta</taxon>
        <taxon>Pterygota</taxon>
        <taxon>Neoptera</taxon>
        <taxon>Paraneoptera</taxon>
        <taxon>Hemiptera</taxon>
        <taxon>Sternorrhyncha</taxon>
        <taxon>Aphidomorpha</taxon>
        <taxon>Aphidoidea</taxon>
        <taxon>Aphididae</taxon>
        <taxon>Macrosiphini</taxon>
        <taxon>Acyrthosiphon</taxon>
    </lineage>
</organism>
<dbReference type="GeneID" id="115034897"/>
<keyword evidence="4" id="KW-1185">Reference proteome</keyword>
<evidence type="ECO:0000313" key="4">
    <source>
        <dbReference type="Proteomes" id="UP000007819"/>
    </source>
</evidence>
<protein>
    <recommendedName>
        <fullName evidence="2">BESS domain-containing protein</fullName>
    </recommendedName>
</protein>
<dbReference type="RefSeq" id="XP_029348272.1">
    <property type="nucleotide sequence ID" value="XM_029492412.1"/>
</dbReference>
<dbReference type="PROSITE" id="PS51031">
    <property type="entry name" value="BESS"/>
    <property type="match status" value="1"/>
</dbReference>
<evidence type="ECO:0000313" key="3">
    <source>
        <dbReference type="EnsemblMetazoa" id="XP_029348272.1"/>
    </source>
</evidence>
<dbReference type="GO" id="GO:0003677">
    <property type="term" value="F:DNA binding"/>
    <property type="evidence" value="ECO:0007669"/>
    <property type="project" value="InterPro"/>
</dbReference>
<dbReference type="EnsemblMetazoa" id="XM_029492412.1">
    <property type="protein sequence ID" value="XP_029348272.1"/>
    <property type="gene ID" value="LOC115034897"/>
</dbReference>
<sequence length="94" mass="10994">MSSGLKTCSDDFQIPKSNKRKENAYINKYLKEKKEDRDHFKKCLEELITPEPEEDATDMFFKTIAATVKKFRPDLATKTKAKIFQITTEMELLN</sequence>
<dbReference type="OrthoDB" id="6596953at2759"/>
<reference evidence="4" key="1">
    <citation type="submission" date="2010-06" db="EMBL/GenBank/DDBJ databases">
        <authorList>
            <person name="Jiang H."/>
            <person name="Abraham K."/>
            <person name="Ali S."/>
            <person name="Alsbrooks S.L."/>
            <person name="Anim B.N."/>
            <person name="Anosike U.S."/>
            <person name="Attaway T."/>
            <person name="Bandaranaike D.P."/>
            <person name="Battles P.K."/>
            <person name="Bell S.N."/>
            <person name="Bell A.V."/>
            <person name="Beltran B."/>
            <person name="Bickham C."/>
            <person name="Bustamante Y."/>
            <person name="Caleb T."/>
            <person name="Canada A."/>
            <person name="Cardenas V."/>
            <person name="Carter K."/>
            <person name="Chacko J."/>
            <person name="Chandrabose M.N."/>
            <person name="Chavez D."/>
            <person name="Chavez A."/>
            <person name="Chen L."/>
            <person name="Chu H.-S."/>
            <person name="Claassen K.J."/>
            <person name="Cockrell R."/>
            <person name="Collins M."/>
            <person name="Cooper J.A."/>
            <person name="Cree A."/>
            <person name="Curry S.M."/>
            <person name="Da Y."/>
            <person name="Dao M.D."/>
            <person name="Das B."/>
            <person name="Davila M.-L."/>
            <person name="Davy-Carroll L."/>
            <person name="Denson S."/>
            <person name="Dinh H."/>
            <person name="Ebong V.E."/>
            <person name="Edwards J.R."/>
            <person name="Egan A."/>
            <person name="El-Daye J."/>
            <person name="Escobedo L."/>
            <person name="Fernandez S."/>
            <person name="Fernando P.R."/>
            <person name="Flagg N."/>
            <person name="Forbes L.D."/>
            <person name="Fowler R.G."/>
            <person name="Fu Q."/>
            <person name="Gabisi R.A."/>
            <person name="Ganer J."/>
            <person name="Garbino Pronczuk A."/>
            <person name="Garcia R.M."/>
            <person name="Garner T."/>
            <person name="Garrett T.E."/>
            <person name="Gonzalez D.A."/>
            <person name="Hamid H."/>
            <person name="Hawkins E.S."/>
            <person name="Hirani K."/>
            <person name="Hogues M.E."/>
            <person name="Hollins B."/>
            <person name="Hsiao C.-H."/>
            <person name="Jabil R."/>
            <person name="James M.L."/>
            <person name="Jhangiani S.N."/>
            <person name="Johnson B."/>
            <person name="Johnson Q."/>
            <person name="Joshi V."/>
            <person name="Kalu J.B."/>
            <person name="Kam C."/>
            <person name="Kashfia A."/>
            <person name="Keebler J."/>
            <person name="Kisamo H."/>
            <person name="Kovar C.L."/>
            <person name="Lago L.A."/>
            <person name="Lai C.-Y."/>
            <person name="Laidlaw J."/>
            <person name="Lara F."/>
            <person name="Le T.-K."/>
            <person name="Lee S.L."/>
            <person name="Legall F.H."/>
            <person name="Lemon S.J."/>
            <person name="Lewis L.R."/>
            <person name="Li B."/>
            <person name="Liu Y."/>
            <person name="Liu Y.-S."/>
            <person name="Lopez J."/>
            <person name="Lozado R.J."/>
            <person name="Lu J."/>
            <person name="Madu R.C."/>
            <person name="Maheshwari M."/>
            <person name="Maheshwari R."/>
            <person name="Malloy K."/>
            <person name="Martinez E."/>
            <person name="Mathew T."/>
            <person name="Mercado I.C."/>
            <person name="Mercado C."/>
            <person name="Meyer B."/>
            <person name="Montgomery K."/>
            <person name="Morgan M.B."/>
            <person name="Munidasa M."/>
            <person name="Nazareth L.V."/>
            <person name="Nelson J."/>
            <person name="Ng B.M."/>
            <person name="Nguyen N.B."/>
            <person name="Nguyen P.Q."/>
            <person name="Nguyen T."/>
            <person name="Obregon M."/>
            <person name="Okwuonu G.O."/>
            <person name="Onwere C.G."/>
            <person name="Orozco G."/>
            <person name="Parra A."/>
            <person name="Patel S."/>
            <person name="Patil S."/>
            <person name="Perez A."/>
            <person name="Perez Y."/>
            <person name="Pham C."/>
            <person name="Primus E.L."/>
            <person name="Pu L.-L."/>
            <person name="Puazo M."/>
            <person name="Qin X."/>
            <person name="Quiroz J.B."/>
            <person name="Reese J."/>
            <person name="Richards S."/>
            <person name="Rives C.M."/>
            <person name="Robberts R."/>
            <person name="Ruiz S.J."/>
            <person name="Ruiz M.J."/>
            <person name="Santibanez J."/>
            <person name="Schneider B.W."/>
            <person name="Sisson I."/>
            <person name="Smith M."/>
            <person name="Sodergren E."/>
            <person name="Song X.-Z."/>
            <person name="Song B.B."/>
            <person name="Summersgill H."/>
            <person name="Thelus R."/>
            <person name="Thornton R.D."/>
            <person name="Trejos Z.Y."/>
            <person name="Usmani K."/>
            <person name="Vattathil S."/>
            <person name="Villasana D."/>
            <person name="Walker D.L."/>
            <person name="Wang S."/>
            <person name="Wang K."/>
            <person name="White C.S."/>
            <person name="Williams A.C."/>
            <person name="Williamson J."/>
            <person name="Wilson K."/>
            <person name="Woghiren I.O."/>
            <person name="Woodworth J.R."/>
            <person name="Worley K.C."/>
            <person name="Wright R.A."/>
            <person name="Wu W."/>
            <person name="Young L."/>
            <person name="Zhang L."/>
            <person name="Zhang J."/>
            <person name="Zhu Y."/>
            <person name="Muzny D.M."/>
            <person name="Weinstock G."/>
            <person name="Gibbs R.A."/>
        </authorList>
    </citation>
    <scope>NUCLEOTIDE SEQUENCE [LARGE SCALE GENOMIC DNA]</scope>
    <source>
        <strain evidence="4">LSR1</strain>
    </source>
</reference>
<keyword evidence="1" id="KW-0539">Nucleus</keyword>
<dbReference type="GO" id="GO:0005634">
    <property type="term" value="C:nucleus"/>
    <property type="evidence" value="ECO:0007669"/>
    <property type="project" value="UniProtKB-SubCell"/>
</dbReference>